<protein>
    <submittedName>
        <fullName evidence="2">Cbb3-type cytochrome c oxidase subunit 3</fullName>
    </submittedName>
</protein>
<evidence type="ECO:0000313" key="2">
    <source>
        <dbReference type="EMBL" id="TFZ83774.1"/>
    </source>
</evidence>
<dbReference type="Proteomes" id="UP000297890">
    <property type="component" value="Unassembled WGS sequence"/>
</dbReference>
<evidence type="ECO:0000313" key="3">
    <source>
        <dbReference type="Proteomes" id="UP000297890"/>
    </source>
</evidence>
<keyword evidence="1" id="KW-0812">Transmembrane</keyword>
<gene>
    <name evidence="2" type="ORF">E4680_01985</name>
</gene>
<dbReference type="InterPro" id="IPR008621">
    <property type="entry name" value="Cbb3-typ_cyt_oxidase_comp"/>
</dbReference>
<dbReference type="OrthoDB" id="6402501at2"/>
<dbReference type="Pfam" id="PF05545">
    <property type="entry name" value="FixQ"/>
    <property type="match status" value="1"/>
</dbReference>
<comment type="caution">
    <text evidence="2">The sequence shown here is derived from an EMBL/GenBank/DDBJ whole genome shotgun (WGS) entry which is preliminary data.</text>
</comment>
<dbReference type="AlphaFoldDB" id="A0A4Z0FD41"/>
<reference evidence="2 3" key="1">
    <citation type="journal article" date="2019" name="ISME J.">
        <title>Candidatus Macondimonas diazotrophica, a novel gammaproteobacterial genus dominating crude-oil-contaminated coastal sediments.</title>
        <authorList>
            <person name="Karthikeyan S."/>
            <person name="Konstantinidis K."/>
        </authorList>
    </citation>
    <scope>NUCLEOTIDE SEQUENCE [LARGE SCALE GENOMIC DNA]</scope>
    <source>
        <strain evidence="2 3">KTK01</strain>
    </source>
</reference>
<keyword evidence="1" id="KW-1133">Transmembrane helix</keyword>
<name>A0A4Z0FD41_9GAMM</name>
<feature type="transmembrane region" description="Helical" evidence="1">
    <location>
        <begin position="6"/>
        <end position="27"/>
    </location>
</feature>
<sequence>MQSGTLMGLITLILMLVFIGIVAWTYLWHKPADFDRVARLPLQEDEPLESADQRSRS</sequence>
<organism evidence="2 3">
    <name type="scientific">Candidatus Macondimonas diazotrophica</name>
    <dbReference type="NCBI Taxonomy" id="2305248"/>
    <lineage>
        <taxon>Bacteria</taxon>
        <taxon>Pseudomonadati</taxon>
        <taxon>Pseudomonadota</taxon>
        <taxon>Gammaproteobacteria</taxon>
        <taxon>Chromatiales</taxon>
        <taxon>Ectothiorhodospiraceae</taxon>
        <taxon>Candidatus Macondimonas</taxon>
    </lineage>
</organism>
<evidence type="ECO:0000256" key="1">
    <source>
        <dbReference type="SAM" id="Phobius"/>
    </source>
</evidence>
<accession>A0A4Z0FD41</accession>
<keyword evidence="1" id="KW-0472">Membrane</keyword>
<proteinExistence type="predicted"/>
<dbReference type="EMBL" id="SRIO01000002">
    <property type="protein sequence ID" value="TFZ83774.1"/>
    <property type="molecule type" value="Genomic_DNA"/>
</dbReference>
<dbReference type="RefSeq" id="WP_135280701.1">
    <property type="nucleotide sequence ID" value="NZ_SRIO01000002.1"/>
</dbReference>
<keyword evidence="3" id="KW-1185">Reference proteome</keyword>